<dbReference type="Gene3D" id="3.20.20.450">
    <property type="entry name" value="EAL domain"/>
    <property type="match status" value="1"/>
</dbReference>
<comment type="caution">
    <text evidence="2">The sequence shown here is derived from an EMBL/GenBank/DDBJ whole genome shotgun (WGS) entry which is preliminary data.</text>
</comment>
<dbReference type="EMBL" id="DRNF01000144">
    <property type="protein sequence ID" value="HHJ80444.1"/>
    <property type="molecule type" value="Genomic_DNA"/>
</dbReference>
<dbReference type="PANTHER" id="PTHR33121:SF71">
    <property type="entry name" value="OXYGEN SENSOR PROTEIN DOSP"/>
    <property type="match status" value="1"/>
</dbReference>
<dbReference type="InterPro" id="IPR035919">
    <property type="entry name" value="EAL_sf"/>
</dbReference>
<gene>
    <name evidence="2" type="ORF">ENJ65_02300</name>
</gene>
<dbReference type="SUPFAM" id="SSF141868">
    <property type="entry name" value="EAL domain-like"/>
    <property type="match status" value="1"/>
</dbReference>
<evidence type="ECO:0000313" key="2">
    <source>
        <dbReference type="EMBL" id="HHJ80444.1"/>
    </source>
</evidence>
<dbReference type="PANTHER" id="PTHR33121">
    <property type="entry name" value="CYCLIC DI-GMP PHOSPHODIESTERASE PDEF"/>
    <property type="match status" value="1"/>
</dbReference>
<sequence>ALLRWIHPERGFIPPDAFIPLAEQTGLIHPLTQWVLKTGVEQARQWHDKGVTLNVAINLSAQSLRDPGLVDSITTILDEAGLEPKYLTLELTETAVMSDPKQALEILSGLDEKGVMLSIDDFGTGYSSLAYLKRLPVDEIKIDRSFVMEMDGESNDKVIVQSTIDLAHNMGLKVVAEGIETEQSWQTLKALGCDMGQGYLMCRPIEAASLDQWFEESDWKTPAEDL</sequence>
<dbReference type="GO" id="GO:0071111">
    <property type="term" value="F:cyclic-guanylate-specific phosphodiesterase activity"/>
    <property type="evidence" value="ECO:0007669"/>
    <property type="project" value="InterPro"/>
</dbReference>
<dbReference type="AlphaFoldDB" id="A0A832J333"/>
<dbReference type="InterPro" id="IPR001633">
    <property type="entry name" value="EAL_dom"/>
</dbReference>
<dbReference type="InterPro" id="IPR050706">
    <property type="entry name" value="Cyclic-di-GMP_PDE-like"/>
</dbReference>
<proteinExistence type="predicted"/>
<reference evidence="2" key="1">
    <citation type="journal article" date="2020" name="mSystems">
        <title>Genome- and Community-Level Interaction Insights into Carbon Utilization and Element Cycling Functions of Hydrothermarchaeota in Hydrothermal Sediment.</title>
        <authorList>
            <person name="Zhou Z."/>
            <person name="Liu Y."/>
            <person name="Xu W."/>
            <person name="Pan J."/>
            <person name="Luo Z.H."/>
            <person name="Li M."/>
        </authorList>
    </citation>
    <scope>NUCLEOTIDE SEQUENCE [LARGE SCALE GENOMIC DNA]</scope>
    <source>
        <strain evidence="2">HyVt-505</strain>
    </source>
</reference>
<dbReference type="Proteomes" id="UP000885832">
    <property type="component" value="Unassembled WGS sequence"/>
</dbReference>
<feature type="non-terminal residue" evidence="2">
    <location>
        <position position="1"/>
    </location>
</feature>
<dbReference type="PROSITE" id="PS50883">
    <property type="entry name" value="EAL"/>
    <property type="match status" value="1"/>
</dbReference>
<protein>
    <submittedName>
        <fullName evidence="2">EAL domain-containing protein</fullName>
    </submittedName>
</protein>
<dbReference type="SMART" id="SM00052">
    <property type="entry name" value="EAL"/>
    <property type="match status" value="1"/>
</dbReference>
<accession>A0A832J333</accession>
<organism evidence="2">
    <name type="scientific">Candidatus Tenderia electrophaga</name>
    <dbReference type="NCBI Taxonomy" id="1748243"/>
    <lineage>
        <taxon>Bacteria</taxon>
        <taxon>Pseudomonadati</taxon>
        <taxon>Pseudomonadota</taxon>
        <taxon>Gammaproteobacteria</taxon>
        <taxon>Candidatus Tenderiales</taxon>
        <taxon>Candidatus Tenderiaceae</taxon>
        <taxon>Candidatus Tenderia</taxon>
    </lineage>
</organism>
<feature type="domain" description="EAL" evidence="1">
    <location>
        <begin position="1"/>
        <end position="218"/>
    </location>
</feature>
<dbReference type="CDD" id="cd01948">
    <property type="entry name" value="EAL"/>
    <property type="match status" value="1"/>
</dbReference>
<evidence type="ECO:0000259" key="1">
    <source>
        <dbReference type="PROSITE" id="PS50883"/>
    </source>
</evidence>
<dbReference type="Pfam" id="PF00563">
    <property type="entry name" value="EAL"/>
    <property type="match status" value="1"/>
</dbReference>
<name>A0A832J333_9GAMM</name>